<feature type="transmembrane region" description="Helical" evidence="10">
    <location>
        <begin position="552"/>
        <end position="570"/>
    </location>
</feature>
<dbReference type="GO" id="GO:0012505">
    <property type="term" value="C:endomembrane system"/>
    <property type="evidence" value="ECO:0007669"/>
    <property type="project" value="UniProtKB-SubCell"/>
</dbReference>
<dbReference type="InterPro" id="IPR008250">
    <property type="entry name" value="ATPase_P-typ_transduc_dom_A_sf"/>
</dbReference>
<dbReference type="SFLD" id="SFLDG00002">
    <property type="entry name" value="C1.7:_P-type_atpase_like"/>
    <property type="match status" value="1"/>
</dbReference>
<dbReference type="GO" id="GO:0005524">
    <property type="term" value="F:ATP binding"/>
    <property type="evidence" value="ECO:0007669"/>
    <property type="project" value="UniProtKB-UniRule"/>
</dbReference>
<dbReference type="GO" id="GO:0016020">
    <property type="term" value="C:membrane"/>
    <property type="evidence" value="ECO:0007669"/>
    <property type="project" value="UniProtKB-SubCell"/>
</dbReference>
<keyword evidence="6 10" id="KW-0067">ATP-binding</keyword>
<evidence type="ECO:0000259" key="11">
    <source>
        <dbReference type="Pfam" id="PF00122"/>
    </source>
</evidence>
<keyword evidence="8 10" id="KW-1133">Transmembrane helix</keyword>
<dbReference type="AlphaFoldDB" id="A0A0D2BD53"/>
<dbReference type="Gene3D" id="3.40.50.1000">
    <property type="entry name" value="HAD superfamily/HAD-like"/>
    <property type="match status" value="1"/>
</dbReference>
<dbReference type="PANTHER" id="PTHR43520:SF8">
    <property type="entry name" value="P-TYPE CU(+) TRANSPORTER"/>
    <property type="match status" value="1"/>
</dbReference>
<dbReference type="Pfam" id="PF00702">
    <property type="entry name" value="Hydrolase"/>
    <property type="match status" value="1"/>
</dbReference>
<protein>
    <recommendedName>
        <fullName evidence="11">P-type ATPase A domain-containing protein</fullName>
    </recommendedName>
</protein>
<comment type="similarity">
    <text evidence="2 10">Belongs to the cation transport ATPase (P-type) (TC 3.A.3) family. Type IB subfamily.</text>
</comment>
<dbReference type="SFLD" id="SFLDS00003">
    <property type="entry name" value="Haloacid_Dehalogenase"/>
    <property type="match status" value="1"/>
</dbReference>
<dbReference type="InterPro" id="IPR001757">
    <property type="entry name" value="P_typ_ATPase"/>
</dbReference>
<dbReference type="RefSeq" id="XP_016236726.1">
    <property type="nucleotide sequence ID" value="XM_016380899.1"/>
</dbReference>
<dbReference type="SFLD" id="SFLDF00027">
    <property type="entry name" value="p-type_atpase"/>
    <property type="match status" value="1"/>
</dbReference>
<dbReference type="SUPFAM" id="SSF56784">
    <property type="entry name" value="HAD-like"/>
    <property type="match status" value="1"/>
</dbReference>
<evidence type="ECO:0000256" key="9">
    <source>
        <dbReference type="ARBA" id="ARBA00023136"/>
    </source>
</evidence>
<keyword evidence="7" id="KW-1278">Translocase</keyword>
<dbReference type="InterPro" id="IPR018303">
    <property type="entry name" value="ATPase_P-typ_P_site"/>
</dbReference>
<evidence type="ECO:0000256" key="10">
    <source>
        <dbReference type="RuleBase" id="RU362081"/>
    </source>
</evidence>
<keyword evidence="3 10" id="KW-0812">Transmembrane</keyword>
<comment type="subcellular location">
    <subcellularLocation>
        <location evidence="1">Endomembrane system</location>
        <topology evidence="1">Multi-pass membrane protein</topology>
    </subcellularLocation>
    <subcellularLocation>
        <location evidence="10">Membrane</location>
    </subcellularLocation>
</comment>
<evidence type="ECO:0000256" key="5">
    <source>
        <dbReference type="ARBA" id="ARBA00022741"/>
    </source>
</evidence>
<dbReference type="GO" id="GO:0043682">
    <property type="term" value="F:P-type divalent copper transporter activity"/>
    <property type="evidence" value="ECO:0007669"/>
    <property type="project" value="TreeGrafter"/>
</dbReference>
<dbReference type="Gene3D" id="3.40.1110.10">
    <property type="entry name" value="Calcium-transporting ATPase, cytoplasmic domain N"/>
    <property type="match status" value="1"/>
</dbReference>
<dbReference type="VEuPathDB" id="FungiDB:PV08_06565"/>
<name>A0A0D2BD53_9EURO</name>
<sequence length="608" mass="65436">MNSLISFSTVVGLLFTVLDILAVGPLRSTSYAMTTSGLTLVVVAGRYLDKLSRRQASKHLVKLYEGLSGRDYVKLHPSGKKVPSSFLRPGDTIKLDPFCVVPCDCYVVQGTSTFNQSLVTGEALPITKSLGDFLLAGTKNLNGSLLCIVHREREESFYAQLVRSVSEAGANKIKGQGMIDAVTRWFSLAVVLLAIFSPPLELFYQQKRHPVGFYVGLSRFVERIMTILVSACPCALGLAVPSAVVAAIDAAHSKGILLTKGASTLRELEQVDMIVFDKTGTLTEGAFVVESVTLHPTWDGKEIMLWTLVCTLEEQEANGHPVGVALFKKGLQEIGTRWLDSVDRPKICETATVPGRGVVGKIGIEDAHGSSSWYRVLIGSQEFLRENSVAPCWDTSPATPPLSGIAVHIGINGVLVATLYLQDRIRPEAGETLRNLVDRGYGVAMLTGDAEAEASRVGLQLGIPVLAFRASPSDKLRHIRSLQKAGSKVAMVGDGLNDAPSLAASDVGIIMTCNSSAATVGGSVMILNSDLACLQLLGTIVQKTMRQIRWNVIWAFCYNLVALSLATGMVRPLGYTLKPGSFDVNFVRHNDHAITAIEETATGGWAYD</sequence>
<organism evidence="12 13">
    <name type="scientific">Exophiala spinifera</name>
    <dbReference type="NCBI Taxonomy" id="91928"/>
    <lineage>
        <taxon>Eukaryota</taxon>
        <taxon>Fungi</taxon>
        <taxon>Dikarya</taxon>
        <taxon>Ascomycota</taxon>
        <taxon>Pezizomycotina</taxon>
        <taxon>Eurotiomycetes</taxon>
        <taxon>Chaetothyriomycetidae</taxon>
        <taxon>Chaetothyriales</taxon>
        <taxon>Herpotrichiellaceae</taxon>
        <taxon>Exophiala</taxon>
    </lineage>
</organism>
<dbReference type="EMBL" id="KN847495">
    <property type="protein sequence ID" value="KIW16510.1"/>
    <property type="molecule type" value="Genomic_DNA"/>
</dbReference>
<dbReference type="Proteomes" id="UP000053328">
    <property type="component" value="Unassembled WGS sequence"/>
</dbReference>
<gene>
    <name evidence="12" type="ORF">PV08_06565</name>
</gene>
<dbReference type="PROSITE" id="PS00154">
    <property type="entry name" value="ATPASE_E1_E2"/>
    <property type="match status" value="1"/>
</dbReference>
<dbReference type="SUPFAM" id="SSF81653">
    <property type="entry name" value="Calcium ATPase, transduction domain A"/>
    <property type="match status" value="1"/>
</dbReference>
<evidence type="ECO:0000256" key="7">
    <source>
        <dbReference type="ARBA" id="ARBA00022967"/>
    </source>
</evidence>
<dbReference type="PRINTS" id="PR00119">
    <property type="entry name" value="CATATPASE"/>
</dbReference>
<dbReference type="InterPro" id="IPR023214">
    <property type="entry name" value="HAD_sf"/>
</dbReference>
<dbReference type="InterPro" id="IPR036412">
    <property type="entry name" value="HAD-like_sf"/>
</dbReference>
<evidence type="ECO:0000313" key="12">
    <source>
        <dbReference type="EMBL" id="KIW16510.1"/>
    </source>
</evidence>
<proteinExistence type="inferred from homology"/>
<feature type="transmembrane region" description="Helical" evidence="10">
    <location>
        <begin position="224"/>
        <end position="248"/>
    </location>
</feature>
<evidence type="ECO:0000313" key="13">
    <source>
        <dbReference type="Proteomes" id="UP000053328"/>
    </source>
</evidence>
<keyword evidence="9 10" id="KW-0472">Membrane</keyword>
<dbReference type="HOGENOM" id="CLU_001771_10_8_1"/>
<dbReference type="GeneID" id="27333648"/>
<dbReference type="InterPro" id="IPR023299">
    <property type="entry name" value="ATPase_P-typ_cyto_dom_N"/>
</dbReference>
<dbReference type="GO" id="GO:0016887">
    <property type="term" value="F:ATP hydrolysis activity"/>
    <property type="evidence" value="ECO:0007669"/>
    <property type="project" value="InterPro"/>
</dbReference>
<dbReference type="Pfam" id="PF00122">
    <property type="entry name" value="E1-E2_ATPase"/>
    <property type="match status" value="1"/>
</dbReference>
<evidence type="ECO:0000256" key="2">
    <source>
        <dbReference type="ARBA" id="ARBA00006024"/>
    </source>
</evidence>
<evidence type="ECO:0000256" key="4">
    <source>
        <dbReference type="ARBA" id="ARBA00022723"/>
    </source>
</evidence>
<feature type="transmembrane region" description="Helical" evidence="10">
    <location>
        <begin position="182"/>
        <end position="204"/>
    </location>
</feature>
<dbReference type="InterPro" id="IPR059000">
    <property type="entry name" value="ATPase_P-type_domA"/>
</dbReference>
<keyword evidence="13" id="KW-1185">Reference proteome</keyword>
<keyword evidence="4 10" id="KW-0479">Metal-binding</keyword>
<dbReference type="GO" id="GO:0055070">
    <property type="term" value="P:copper ion homeostasis"/>
    <property type="evidence" value="ECO:0007669"/>
    <property type="project" value="TreeGrafter"/>
</dbReference>
<reference evidence="12 13" key="1">
    <citation type="submission" date="2015-01" db="EMBL/GenBank/DDBJ databases">
        <title>The Genome Sequence of Exophiala spinifera CBS89968.</title>
        <authorList>
            <consortium name="The Broad Institute Genomics Platform"/>
            <person name="Cuomo C."/>
            <person name="de Hoog S."/>
            <person name="Gorbushina A."/>
            <person name="Stielow B."/>
            <person name="Teixiera M."/>
            <person name="Abouelleil A."/>
            <person name="Chapman S.B."/>
            <person name="Priest M."/>
            <person name="Young S.K."/>
            <person name="Wortman J."/>
            <person name="Nusbaum C."/>
            <person name="Birren B."/>
        </authorList>
    </citation>
    <scope>NUCLEOTIDE SEQUENCE [LARGE SCALE GENOMIC DNA]</scope>
    <source>
        <strain evidence="12 13">CBS 89968</strain>
    </source>
</reference>
<evidence type="ECO:0000256" key="8">
    <source>
        <dbReference type="ARBA" id="ARBA00022989"/>
    </source>
</evidence>
<dbReference type="InterPro" id="IPR027256">
    <property type="entry name" value="P-typ_ATPase_IB"/>
</dbReference>
<dbReference type="OrthoDB" id="432719at2759"/>
<dbReference type="PANTHER" id="PTHR43520">
    <property type="entry name" value="ATP7, ISOFORM B"/>
    <property type="match status" value="1"/>
</dbReference>
<dbReference type="STRING" id="91928.A0A0D2BD53"/>
<evidence type="ECO:0000256" key="3">
    <source>
        <dbReference type="ARBA" id="ARBA00022692"/>
    </source>
</evidence>
<dbReference type="Gene3D" id="2.70.150.10">
    <property type="entry name" value="Calcium-transporting ATPase, cytoplasmic transduction domain A"/>
    <property type="match status" value="1"/>
</dbReference>
<evidence type="ECO:0000256" key="6">
    <source>
        <dbReference type="ARBA" id="ARBA00022840"/>
    </source>
</evidence>
<accession>A0A0D2BD53</accession>
<keyword evidence="5 10" id="KW-0547">Nucleotide-binding</keyword>
<dbReference type="GO" id="GO:0005507">
    <property type="term" value="F:copper ion binding"/>
    <property type="evidence" value="ECO:0007669"/>
    <property type="project" value="TreeGrafter"/>
</dbReference>
<comment type="caution">
    <text evidence="10">Lacks conserved residue(s) required for the propagation of feature annotation.</text>
</comment>
<dbReference type="NCBIfam" id="TIGR01525">
    <property type="entry name" value="ATPase-IB_hvy"/>
    <property type="match status" value="1"/>
</dbReference>
<feature type="domain" description="P-type ATPase A" evidence="11">
    <location>
        <begin position="80"/>
        <end position="165"/>
    </location>
</feature>
<evidence type="ECO:0000256" key="1">
    <source>
        <dbReference type="ARBA" id="ARBA00004127"/>
    </source>
</evidence>
<dbReference type="NCBIfam" id="TIGR01494">
    <property type="entry name" value="ATPase_P-type"/>
    <property type="match status" value="2"/>
</dbReference>
<dbReference type="InterPro" id="IPR044492">
    <property type="entry name" value="P_typ_ATPase_HD_dom"/>
</dbReference>